<evidence type="ECO:0000313" key="3">
    <source>
        <dbReference type="Proteomes" id="UP000249056"/>
    </source>
</evidence>
<dbReference type="AlphaFoldDB" id="A0A395IXG6"/>
<evidence type="ECO:0000313" key="2">
    <source>
        <dbReference type="EMBL" id="RAL64438.1"/>
    </source>
</evidence>
<gene>
    <name evidence="2" type="ORF">DID88_001914</name>
</gene>
<sequence length="655" mass="72483">MATTGKTLYPKISGKPKNLLLEFSKFQNKSKSRRATTISVTGAVKLHGTHTDFLIHANNIIQLQSRNNEHLTANKDSIGFVPFAMVVQREILELKKKIHGRFLKLNPKAKLNDEHPLIIAGEFIGPKIQKDVAISAFPNKCFVIISISINNEWQPDEQYADIHNEPLGIFNVSRGGFFHETIVLKNPDIAFAKMQALSDAVEEECPFAKSFGIIGLGEGIVWKPTAPLCYDAKYWLKLKGPISMGTAVVGPTQMPQRSGFVTPVFSNPIFSLAATRKDVAIQPMGTMVPHRSGFVAPVFSASTPAAAESRFVSDQPIGSAIQLQSLAPRQTPPVSNSTPLATKKVTVWNSENTNPSQGISLAQKAKRLDESSSEIPTQGGRPVLVPKNVDAGRLQNLKNVKKGRPMLLDTTKIGLVTEEKSKPIMNTKLILLTPEMIQQAKSEILNLIHSSSPKIFPPVSQQVDRATIEIIESTESVKITPEISEGVHCRFSEDKHREQGKLSMPSPSPPPLEKFGDIIIENLQSISLSTVPEEVDVGLSQIEKPIYLPLILRRSEEPGGSAAKAFANEVVRERRLEQGWQYLREVGVPTDVKGIVTFLQWLWHDVAVEEKSEIEEFEIDKGLLKKEIHGIGRDWYFEELAFEEQNENFGVGAPI</sequence>
<evidence type="ECO:0000259" key="1">
    <source>
        <dbReference type="Pfam" id="PF09414"/>
    </source>
</evidence>
<accession>A0A395IXG6</accession>
<dbReference type="Proteomes" id="UP000249056">
    <property type="component" value="Unassembled WGS sequence"/>
</dbReference>
<feature type="domain" description="RNA ligase" evidence="1">
    <location>
        <begin position="42"/>
        <end position="239"/>
    </location>
</feature>
<dbReference type="EMBL" id="QKRW01000014">
    <property type="protein sequence ID" value="RAL64438.1"/>
    <property type="molecule type" value="Genomic_DNA"/>
</dbReference>
<organism evidence="2 3">
    <name type="scientific">Monilinia fructigena</name>
    <dbReference type="NCBI Taxonomy" id="38457"/>
    <lineage>
        <taxon>Eukaryota</taxon>
        <taxon>Fungi</taxon>
        <taxon>Dikarya</taxon>
        <taxon>Ascomycota</taxon>
        <taxon>Pezizomycotina</taxon>
        <taxon>Leotiomycetes</taxon>
        <taxon>Helotiales</taxon>
        <taxon>Sclerotiniaceae</taxon>
        <taxon>Monilinia</taxon>
    </lineage>
</organism>
<comment type="caution">
    <text evidence="2">The sequence shown here is derived from an EMBL/GenBank/DDBJ whole genome shotgun (WGS) entry which is preliminary data.</text>
</comment>
<reference evidence="2 3" key="1">
    <citation type="submission" date="2018-06" db="EMBL/GenBank/DDBJ databases">
        <title>Genome Sequence of the Brown Rot Fungal Pathogen Monilinia fructigena.</title>
        <authorList>
            <person name="Landi L."/>
            <person name="De Miccolis Angelini R.M."/>
            <person name="Pollastro S."/>
            <person name="Abate D."/>
            <person name="Faretra F."/>
            <person name="Romanazzi G."/>
        </authorList>
    </citation>
    <scope>NUCLEOTIDE SEQUENCE [LARGE SCALE GENOMIC DNA]</scope>
    <source>
        <strain evidence="2 3">Mfrg269</strain>
    </source>
</reference>
<protein>
    <recommendedName>
        <fullName evidence="1">RNA ligase domain-containing protein</fullName>
    </recommendedName>
</protein>
<keyword evidence="3" id="KW-1185">Reference proteome</keyword>
<proteinExistence type="predicted"/>
<dbReference type="InterPro" id="IPR021122">
    <property type="entry name" value="RNA_ligase_dom_REL/Rnl2"/>
</dbReference>
<dbReference type="OrthoDB" id="10005335at2759"/>
<name>A0A395IXG6_9HELO</name>
<dbReference type="Pfam" id="PF09414">
    <property type="entry name" value="RNA_ligase"/>
    <property type="match status" value="1"/>
</dbReference>